<evidence type="ECO:0000313" key="2">
    <source>
        <dbReference type="Proteomes" id="UP000294576"/>
    </source>
</evidence>
<gene>
    <name evidence="1" type="ORF">EV132_109163</name>
</gene>
<name>A0A4R3Q0B9_RHISU</name>
<protein>
    <submittedName>
        <fullName evidence="1">Uncharacterized protein</fullName>
    </submittedName>
</protein>
<sequence>MERWEYRLDFPGICNGRYAIRILPKRFCFDQSDVAFGSEDHLLSVDVRCD</sequence>
<evidence type="ECO:0000313" key="1">
    <source>
        <dbReference type="EMBL" id="TCU14440.1"/>
    </source>
</evidence>
<dbReference type="Proteomes" id="UP000294576">
    <property type="component" value="Unassembled WGS sequence"/>
</dbReference>
<dbReference type="AlphaFoldDB" id="A0A4R3Q0B9"/>
<accession>A0A4R3Q0B9</accession>
<dbReference type="EMBL" id="SMBH01000009">
    <property type="protein sequence ID" value="TCU14440.1"/>
    <property type="molecule type" value="Genomic_DNA"/>
</dbReference>
<organism evidence="1 2">
    <name type="scientific">Rhizobium sullae</name>
    <name type="common">Rhizobium hedysari</name>
    <dbReference type="NCBI Taxonomy" id="50338"/>
    <lineage>
        <taxon>Bacteria</taxon>
        <taxon>Pseudomonadati</taxon>
        <taxon>Pseudomonadota</taxon>
        <taxon>Alphaproteobacteria</taxon>
        <taxon>Hyphomicrobiales</taxon>
        <taxon>Rhizobiaceae</taxon>
        <taxon>Rhizobium/Agrobacterium group</taxon>
        <taxon>Rhizobium</taxon>
    </lineage>
</organism>
<reference evidence="1 2" key="1">
    <citation type="submission" date="2019-03" db="EMBL/GenBank/DDBJ databases">
        <title>Genomic Encyclopedia of Type Strains, Phase IV (KMG-V): Genome sequencing to study the core and pangenomes of soil and plant-associated prokaryotes.</title>
        <authorList>
            <person name="Whitman W."/>
        </authorList>
    </citation>
    <scope>NUCLEOTIDE SEQUENCE [LARGE SCALE GENOMIC DNA]</scope>
    <source>
        <strain evidence="1 2">Hc14</strain>
    </source>
</reference>
<comment type="caution">
    <text evidence="1">The sequence shown here is derived from an EMBL/GenBank/DDBJ whole genome shotgun (WGS) entry which is preliminary data.</text>
</comment>
<proteinExistence type="predicted"/>